<organism evidence="3 4">
    <name type="scientific">Polarella glacialis</name>
    <name type="common">Dinoflagellate</name>
    <dbReference type="NCBI Taxonomy" id="89957"/>
    <lineage>
        <taxon>Eukaryota</taxon>
        <taxon>Sar</taxon>
        <taxon>Alveolata</taxon>
        <taxon>Dinophyceae</taxon>
        <taxon>Suessiales</taxon>
        <taxon>Suessiaceae</taxon>
        <taxon>Polarella</taxon>
    </lineage>
</organism>
<keyword evidence="2" id="KW-0472">Membrane</keyword>
<dbReference type="AlphaFoldDB" id="A0A813I0G4"/>
<feature type="transmembrane region" description="Helical" evidence="2">
    <location>
        <begin position="89"/>
        <end position="107"/>
    </location>
</feature>
<evidence type="ECO:0000313" key="4">
    <source>
        <dbReference type="Proteomes" id="UP000654075"/>
    </source>
</evidence>
<evidence type="ECO:0000256" key="1">
    <source>
        <dbReference type="SAM" id="MobiDB-lite"/>
    </source>
</evidence>
<feature type="region of interest" description="Disordered" evidence="1">
    <location>
        <begin position="136"/>
        <end position="162"/>
    </location>
</feature>
<sequence>MANTFFAGKGMANAMGHQVLAEKYKAEHREAEGAEEQRLFEQAALQPSIMLCCVFFAQGPILIGSLILGVYGLMQAIKADNESCASGKLVFWVLSVLNLLSQLSQVARARENMQQLEAERLNQPADGAGAYTQAPTVDVPLPASNPPGNEEPICASNPTSNF</sequence>
<gene>
    <name evidence="3" type="ORF">PGLA1383_LOCUS57606</name>
</gene>
<dbReference type="EMBL" id="CAJNNV010033317">
    <property type="protein sequence ID" value="CAE8643243.1"/>
    <property type="molecule type" value="Genomic_DNA"/>
</dbReference>
<keyword evidence="2" id="KW-0812">Transmembrane</keyword>
<proteinExistence type="predicted"/>
<name>A0A813I0G4_POLGL</name>
<keyword evidence="4" id="KW-1185">Reference proteome</keyword>
<evidence type="ECO:0000313" key="3">
    <source>
        <dbReference type="EMBL" id="CAE8643243.1"/>
    </source>
</evidence>
<accession>A0A813I0G4</accession>
<protein>
    <submittedName>
        <fullName evidence="3">Uncharacterized protein</fullName>
    </submittedName>
</protein>
<reference evidence="3" key="1">
    <citation type="submission" date="2021-02" db="EMBL/GenBank/DDBJ databases">
        <authorList>
            <person name="Dougan E. K."/>
            <person name="Rhodes N."/>
            <person name="Thang M."/>
            <person name="Chan C."/>
        </authorList>
    </citation>
    <scope>NUCLEOTIDE SEQUENCE</scope>
</reference>
<evidence type="ECO:0000256" key="2">
    <source>
        <dbReference type="SAM" id="Phobius"/>
    </source>
</evidence>
<feature type="transmembrane region" description="Helical" evidence="2">
    <location>
        <begin position="48"/>
        <end position="77"/>
    </location>
</feature>
<dbReference type="Proteomes" id="UP000654075">
    <property type="component" value="Unassembled WGS sequence"/>
</dbReference>
<comment type="caution">
    <text evidence="3">The sequence shown here is derived from an EMBL/GenBank/DDBJ whole genome shotgun (WGS) entry which is preliminary data.</text>
</comment>
<keyword evidence="2" id="KW-1133">Transmembrane helix</keyword>